<organism evidence="2">
    <name type="scientific">hydrothermal vent metagenome</name>
    <dbReference type="NCBI Taxonomy" id="652676"/>
    <lineage>
        <taxon>unclassified sequences</taxon>
        <taxon>metagenomes</taxon>
        <taxon>ecological metagenomes</taxon>
    </lineage>
</organism>
<dbReference type="Gene3D" id="3.40.50.300">
    <property type="entry name" value="P-loop containing nucleotide triphosphate hydrolases"/>
    <property type="match status" value="1"/>
</dbReference>
<sequence length="205" mass="22707">LGVDTGKIALTIYELLLGMETDINKAIVHTKINKLDLIPSAVRLAGAEVEMVATPGRETCLREMLQDITAQYEYLIVDCPTSFGLLALNALVACDEVMVPAQTHHLSVAAIEQLSDIIVMINQKLNPKLRVTGLIPTLCDRRMKLTKSMVEKMESIYGRNLVRPRIRLDAKLAEAPSKGKPIQLYAPKSNGAYDYIVLADDIRMM</sequence>
<reference evidence="2" key="1">
    <citation type="submission" date="2018-06" db="EMBL/GenBank/DDBJ databases">
        <authorList>
            <person name="Zhirakovskaya E."/>
        </authorList>
    </citation>
    <scope>NUCLEOTIDE SEQUENCE</scope>
</reference>
<dbReference type="CDD" id="cd02042">
    <property type="entry name" value="ParAB_family"/>
    <property type="match status" value="1"/>
</dbReference>
<name>A0A3B1CEU5_9ZZZZ</name>
<protein>
    <recommendedName>
        <fullName evidence="1">AAA domain-containing protein</fullName>
    </recommendedName>
</protein>
<gene>
    <name evidence="2" type="ORF">MNBD_NITROSPINAE03-278</name>
</gene>
<dbReference type="Pfam" id="PF13614">
    <property type="entry name" value="AAA_31"/>
    <property type="match status" value="1"/>
</dbReference>
<dbReference type="InterPro" id="IPR025669">
    <property type="entry name" value="AAA_dom"/>
</dbReference>
<dbReference type="AlphaFoldDB" id="A0A3B1CEU5"/>
<dbReference type="SUPFAM" id="SSF52540">
    <property type="entry name" value="P-loop containing nucleoside triphosphate hydrolases"/>
    <property type="match status" value="1"/>
</dbReference>
<evidence type="ECO:0000259" key="1">
    <source>
        <dbReference type="Pfam" id="PF13614"/>
    </source>
</evidence>
<dbReference type="EMBL" id="UOGB01000244">
    <property type="protein sequence ID" value="VAX22584.1"/>
    <property type="molecule type" value="Genomic_DNA"/>
</dbReference>
<dbReference type="InterPro" id="IPR050678">
    <property type="entry name" value="DNA_Partitioning_ATPase"/>
</dbReference>
<feature type="non-terminal residue" evidence="2">
    <location>
        <position position="1"/>
    </location>
</feature>
<accession>A0A3B1CEU5</accession>
<evidence type="ECO:0000313" key="2">
    <source>
        <dbReference type="EMBL" id="VAX22584.1"/>
    </source>
</evidence>
<dbReference type="PANTHER" id="PTHR13696:SF52">
    <property type="entry name" value="PARA FAMILY PROTEIN CT_582"/>
    <property type="match status" value="1"/>
</dbReference>
<dbReference type="PANTHER" id="PTHR13696">
    <property type="entry name" value="P-LOOP CONTAINING NUCLEOSIDE TRIPHOSPHATE HYDROLASE"/>
    <property type="match status" value="1"/>
</dbReference>
<proteinExistence type="predicted"/>
<dbReference type="InterPro" id="IPR027417">
    <property type="entry name" value="P-loop_NTPase"/>
</dbReference>
<feature type="domain" description="AAA" evidence="1">
    <location>
        <begin position="2"/>
        <end position="130"/>
    </location>
</feature>